<evidence type="ECO:0000256" key="1">
    <source>
        <dbReference type="SAM" id="MobiDB-lite"/>
    </source>
</evidence>
<reference evidence="4" key="1">
    <citation type="journal article" date="2019" name="Nat. Commun.">
        <title>Expansion of phycobilisome linker gene families in mesophilic red algae.</title>
        <authorList>
            <person name="Lee J."/>
            <person name="Kim D."/>
            <person name="Bhattacharya D."/>
            <person name="Yoon H.S."/>
        </authorList>
    </citation>
    <scope>NUCLEOTIDE SEQUENCE [LARGE SCALE GENOMIC DNA]</scope>
    <source>
        <strain evidence="4">CCMP 1328</strain>
    </source>
</reference>
<dbReference type="AlphaFoldDB" id="A0A5J4YLJ8"/>
<keyword evidence="2" id="KW-0732">Signal</keyword>
<evidence type="ECO:0000313" key="3">
    <source>
        <dbReference type="EMBL" id="KAA8491780.1"/>
    </source>
</evidence>
<feature type="region of interest" description="Disordered" evidence="1">
    <location>
        <begin position="273"/>
        <end position="292"/>
    </location>
</feature>
<sequence>MKMHAQMGCVTVAFVGLLACVVVRAAAQTPGEACQPDRKVFCTCAVGIEPCTGALGDVCEESTVFTGEFCNRYNSTCCGMQMIPIDAACAQIVSWVESVVVPTPIPTPPPSATPAACDLSNVSLQFVLNHSGSIRSECKTNDNTCRQQELFFPVYLTQTPDSILNFDTCKRSEDLALRCYSAADGANDVVLTQNLQYWIDMGNENPGGFTSIGFGIAHVQEVSKDLHGAINPPGSTFIFVLTDGEENGCNETLVDRCRSPLCDPTDPPLVYTSGMDVTTPLGGTRQSDRPDAECRGRVGRTIYTDQGDASPQVRTDFD</sequence>
<evidence type="ECO:0008006" key="5">
    <source>
        <dbReference type="Google" id="ProtNLM"/>
    </source>
</evidence>
<feature type="signal peptide" evidence="2">
    <location>
        <begin position="1"/>
        <end position="27"/>
    </location>
</feature>
<evidence type="ECO:0000256" key="2">
    <source>
        <dbReference type="SAM" id="SignalP"/>
    </source>
</evidence>
<dbReference type="PROSITE" id="PS51257">
    <property type="entry name" value="PROKAR_LIPOPROTEIN"/>
    <property type="match status" value="1"/>
</dbReference>
<gene>
    <name evidence="3" type="ORF">FVE85_8262</name>
</gene>
<organism evidence="3 4">
    <name type="scientific">Porphyridium purpureum</name>
    <name type="common">Red alga</name>
    <name type="synonym">Porphyridium cruentum</name>
    <dbReference type="NCBI Taxonomy" id="35688"/>
    <lineage>
        <taxon>Eukaryota</taxon>
        <taxon>Rhodophyta</taxon>
        <taxon>Bangiophyceae</taxon>
        <taxon>Porphyridiales</taxon>
        <taxon>Porphyridiaceae</taxon>
        <taxon>Porphyridium</taxon>
    </lineage>
</organism>
<dbReference type="EMBL" id="VRMN01000011">
    <property type="protein sequence ID" value="KAA8491780.1"/>
    <property type="molecule type" value="Genomic_DNA"/>
</dbReference>
<keyword evidence="4" id="KW-1185">Reference proteome</keyword>
<accession>A0A5J4YLJ8</accession>
<name>A0A5J4YLJ8_PORPP</name>
<dbReference type="Proteomes" id="UP000324585">
    <property type="component" value="Unassembled WGS sequence"/>
</dbReference>
<comment type="caution">
    <text evidence="3">The sequence shown here is derived from an EMBL/GenBank/DDBJ whole genome shotgun (WGS) entry which is preliminary data.</text>
</comment>
<feature type="chain" id="PRO_5023898431" description="VWFA domain-containing protein" evidence="2">
    <location>
        <begin position="28"/>
        <end position="318"/>
    </location>
</feature>
<evidence type="ECO:0000313" key="4">
    <source>
        <dbReference type="Proteomes" id="UP000324585"/>
    </source>
</evidence>
<proteinExistence type="predicted"/>
<protein>
    <recommendedName>
        <fullName evidence="5">VWFA domain-containing protein</fullName>
    </recommendedName>
</protein>